<name>A0A7X0SUS5_9BACL</name>
<protein>
    <submittedName>
        <fullName evidence="4">Spore germination protein</fullName>
    </submittedName>
</protein>
<dbReference type="InterPro" id="IPR004995">
    <property type="entry name" value="Spore_Ger"/>
</dbReference>
<sequence length="443" mass="48759">MEFLQAKQKQDPDLFLHRMWIAGQPVMLAGYFSLIDLPQTMMLLQQQARHAADSERPLSALASGLGERIDRADEQAVFTAISDGCLLVVPEAECFEGYLRIVPVSRTLSRSIEAPTTESVLRGSASSFNEDLDTNLGMLKKHMLSDLLRTRSYRMGKDQNRKLTLIYMEKHTDSSLLKAVCRKIEAHLDKEIPDLIALSEDVFEFPKWSLVTRFNTTELPHNASAALGQGKVVLLLDRYPFAIILPSMITDVFSSVNDRNYPLLLANAVRLLRIIGVLANMLMPGLYVALVSVNPDVLRIELAMSIAGSREGVPYPSLVETLLLLFVLELTLEASIRLPKSIGPTITMVGGIILGQAVVQARLVSNVLIIILAATTIASFTAVGFHNAITIRVPKYLLLLLSAIFGVLGLFVGILIVSAYLASVKSFGVPYASRWKNKRSPNG</sequence>
<comment type="caution">
    <text evidence="4">The sequence shown here is derived from an EMBL/GenBank/DDBJ whole genome shotgun (WGS) entry which is preliminary data.</text>
</comment>
<dbReference type="PIRSF" id="PIRSF005690">
    <property type="entry name" value="GerBA"/>
    <property type="match status" value="1"/>
</dbReference>
<evidence type="ECO:0000256" key="2">
    <source>
        <dbReference type="ARBA" id="ARBA00023136"/>
    </source>
</evidence>
<dbReference type="Pfam" id="PF03323">
    <property type="entry name" value="GerA"/>
    <property type="match status" value="1"/>
</dbReference>
<keyword evidence="3" id="KW-1133">Transmembrane helix</keyword>
<evidence type="ECO:0000256" key="1">
    <source>
        <dbReference type="ARBA" id="ARBA00005278"/>
    </source>
</evidence>
<dbReference type="RefSeq" id="WP_185132954.1">
    <property type="nucleotide sequence ID" value="NZ_JACJVO010000046.1"/>
</dbReference>
<reference evidence="4 5" key="1">
    <citation type="submission" date="2020-08" db="EMBL/GenBank/DDBJ databases">
        <title>Cohnella phylogeny.</title>
        <authorList>
            <person name="Dunlap C."/>
        </authorList>
    </citation>
    <scope>NUCLEOTIDE SEQUENCE [LARGE SCALE GENOMIC DNA]</scope>
    <source>
        <strain evidence="4 5">CBP 2801</strain>
    </source>
</reference>
<keyword evidence="5" id="KW-1185">Reference proteome</keyword>
<dbReference type="PANTHER" id="PTHR22550:SF5">
    <property type="entry name" value="LEUCINE ZIPPER PROTEIN 4"/>
    <property type="match status" value="1"/>
</dbReference>
<keyword evidence="3" id="KW-0812">Transmembrane</keyword>
<feature type="transmembrane region" description="Helical" evidence="3">
    <location>
        <begin position="271"/>
        <end position="293"/>
    </location>
</feature>
<comment type="similarity">
    <text evidence="1">Belongs to the GerABKA family.</text>
</comment>
<dbReference type="EMBL" id="JACJVO010000046">
    <property type="protein sequence ID" value="MBB6735300.1"/>
    <property type="molecule type" value="Genomic_DNA"/>
</dbReference>
<feature type="transmembrane region" description="Helical" evidence="3">
    <location>
        <begin position="342"/>
        <end position="361"/>
    </location>
</feature>
<proteinExistence type="inferred from homology"/>
<dbReference type="Proteomes" id="UP000564644">
    <property type="component" value="Unassembled WGS sequence"/>
</dbReference>
<dbReference type="GO" id="GO:0016020">
    <property type="term" value="C:membrane"/>
    <property type="evidence" value="ECO:0007669"/>
    <property type="project" value="InterPro"/>
</dbReference>
<keyword evidence="2 3" id="KW-0472">Membrane</keyword>
<dbReference type="AlphaFoldDB" id="A0A7X0SUS5"/>
<organism evidence="4 5">
    <name type="scientific">Cohnella zeiphila</name>
    <dbReference type="NCBI Taxonomy" id="2761120"/>
    <lineage>
        <taxon>Bacteria</taxon>
        <taxon>Bacillati</taxon>
        <taxon>Bacillota</taxon>
        <taxon>Bacilli</taxon>
        <taxon>Bacillales</taxon>
        <taxon>Paenibacillaceae</taxon>
        <taxon>Cohnella</taxon>
    </lineage>
</organism>
<dbReference type="PANTHER" id="PTHR22550">
    <property type="entry name" value="SPORE GERMINATION PROTEIN"/>
    <property type="match status" value="1"/>
</dbReference>
<feature type="transmembrane region" description="Helical" evidence="3">
    <location>
        <begin position="313"/>
        <end position="330"/>
    </location>
</feature>
<dbReference type="GO" id="GO:0009847">
    <property type="term" value="P:spore germination"/>
    <property type="evidence" value="ECO:0007669"/>
    <property type="project" value="InterPro"/>
</dbReference>
<feature type="transmembrane region" description="Helical" evidence="3">
    <location>
        <begin position="397"/>
        <end position="421"/>
    </location>
</feature>
<accession>A0A7X0SUS5</accession>
<evidence type="ECO:0000313" key="4">
    <source>
        <dbReference type="EMBL" id="MBB6735300.1"/>
    </source>
</evidence>
<dbReference type="InterPro" id="IPR050768">
    <property type="entry name" value="UPF0353/GerABKA_families"/>
</dbReference>
<evidence type="ECO:0000313" key="5">
    <source>
        <dbReference type="Proteomes" id="UP000564644"/>
    </source>
</evidence>
<gene>
    <name evidence="4" type="ORF">H7C18_30740</name>
</gene>
<feature type="transmembrane region" description="Helical" evidence="3">
    <location>
        <begin position="367"/>
        <end position="385"/>
    </location>
</feature>
<evidence type="ECO:0000256" key="3">
    <source>
        <dbReference type="SAM" id="Phobius"/>
    </source>
</evidence>